<accession>A0A7W7Q8V4</accession>
<evidence type="ECO:0000259" key="1">
    <source>
        <dbReference type="Pfam" id="PF19575"/>
    </source>
</evidence>
<evidence type="ECO:0000313" key="2">
    <source>
        <dbReference type="EMBL" id="MBB4909112.1"/>
    </source>
</evidence>
<comment type="caution">
    <text evidence="2">The sequence shown here is derived from an EMBL/GenBank/DDBJ whole genome shotgun (WGS) entry which is preliminary data.</text>
</comment>
<proteinExistence type="predicted"/>
<keyword evidence="3" id="KW-1185">Reference proteome</keyword>
<dbReference type="Gene3D" id="1.10.10.60">
    <property type="entry name" value="Homeodomain-like"/>
    <property type="match status" value="1"/>
</dbReference>
<sequence>MTDFIGIFDLAWHSARSCSIIATAGVPLNLRDTLRKADDVADLKKGARITGSTRDKLAADLKKKYEKGASIRALAESTGRSYGFVHRVLSESGVTLRGRGGATRTKKK</sequence>
<evidence type="ECO:0000313" key="3">
    <source>
        <dbReference type="Proteomes" id="UP000520767"/>
    </source>
</evidence>
<dbReference type="Proteomes" id="UP000520767">
    <property type="component" value="Unassembled WGS sequence"/>
</dbReference>
<dbReference type="AlphaFoldDB" id="A0A7W7Q8V4"/>
<organism evidence="2 3">
    <name type="scientific">Actinophytocola algeriensis</name>
    <dbReference type="NCBI Taxonomy" id="1768010"/>
    <lineage>
        <taxon>Bacteria</taxon>
        <taxon>Bacillati</taxon>
        <taxon>Actinomycetota</taxon>
        <taxon>Actinomycetes</taxon>
        <taxon>Pseudonocardiales</taxon>
        <taxon>Pseudonocardiaceae</taxon>
    </lineage>
</organism>
<feature type="domain" description="Helix-turn-helix" evidence="1">
    <location>
        <begin position="43"/>
        <end position="104"/>
    </location>
</feature>
<gene>
    <name evidence="2" type="ORF">FHR82_005365</name>
</gene>
<dbReference type="Pfam" id="PF19575">
    <property type="entry name" value="HTH_58"/>
    <property type="match status" value="1"/>
</dbReference>
<dbReference type="InterPro" id="IPR045745">
    <property type="entry name" value="HTH_58_Actinobacteria-type"/>
</dbReference>
<dbReference type="EMBL" id="JACHJQ010000005">
    <property type="protein sequence ID" value="MBB4909112.1"/>
    <property type="molecule type" value="Genomic_DNA"/>
</dbReference>
<reference evidence="2 3" key="1">
    <citation type="submission" date="2020-08" db="EMBL/GenBank/DDBJ databases">
        <title>Genomic Encyclopedia of Type Strains, Phase III (KMG-III): the genomes of soil and plant-associated and newly described type strains.</title>
        <authorList>
            <person name="Whitman W."/>
        </authorList>
    </citation>
    <scope>NUCLEOTIDE SEQUENCE [LARGE SCALE GENOMIC DNA]</scope>
    <source>
        <strain evidence="2 3">CECT 8960</strain>
    </source>
</reference>
<protein>
    <recommendedName>
        <fullName evidence="1">Helix-turn-helix domain-containing protein</fullName>
    </recommendedName>
</protein>
<name>A0A7W7Q8V4_9PSEU</name>